<protein>
    <recommendedName>
        <fullName evidence="4">YesK-like protein</fullName>
    </recommendedName>
</protein>
<evidence type="ECO:0000313" key="2">
    <source>
        <dbReference type="EMBL" id="SFG62263.1"/>
    </source>
</evidence>
<dbReference type="AlphaFoldDB" id="A0A1I2TBB0"/>
<accession>A0A1I2TBB0</accession>
<proteinExistence type="predicted"/>
<keyword evidence="1" id="KW-0812">Transmembrane</keyword>
<dbReference type="EMBL" id="FOOG01000065">
    <property type="protein sequence ID" value="SFG62263.1"/>
    <property type="molecule type" value="Genomic_DNA"/>
</dbReference>
<feature type="transmembrane region" description="Helical" evidence="1">
    <location>
        <begin position="6"/>
        <end position="22"/>
    </location>
</feature>
<evidence type="ECO:0008006" key="4">
    <source>
        <dbReference type="Google" id="ProtNLM"/>
    </source>
</evidence>
<name>A0A1I2TBB0_9BACI</name>
<evidence type="ECO:0000313" key="3">
    <source>
        <dbReference type="Proteomes" id="UP000198897"/>
    </source>
</evidence>
<evidence type="ECO:0000256" key="1">
    <source>
        <dbReference type="SAM" id="Phobius"/>
    </source>
</evidence>
<dbReference type="OrthoDB" id="2720129at2"/>
<sequence length="225" mass="25226">MYTILAGGLFLGLLIFSFFFIISKFKRMYFLAPLLTFLTALGVVLYSILIVRGFEAMGYIFLAGGIFLISVLGTALLPALTKSTKLRKISLWEKIALFVLPVVFFTTIFAVGPGGEDYWIIHEGQAVVENDTDSHYRVSTIYEGNRQIEIKLGKDHMEKKVEVQEVNQNEHTEVIVRLVENKTNKNTPSKASFISIGLDEIKEPLTVRTTEGEELPSAIEVVSEQ</sequence>
<feature type="transmembrane region" description="Helical" evidence="1">
    <location>
        <begin position="91"/>
        <end position="112"/>
    </location>
</feature>
<feature type="transmembrane region" description="Helical" evidence="1">
    <location>
        <begin position="29"/>
        <end position="50"/>
    </location>
</feature>
<dbReference type="Proteomes" id="UP000198897">
    <property type="component" value="Unassembled WGS sequence"/>
</dbReference>
<organism evidence="2 3">
    <name type="scientific">Halobacillus alkaliphilus</name>
    <dbReference type="NCBI Taxonomy" id="396056"/>
    <lineage>
        <taxon>Bacteria</taxon>
        <taxon>Bacillati</taxon>
        <taxon>Bacillota</taxon>
        <taxon>Bacilli</taxon>
        <taxon>Bacillales</taxon>
        <taxon>Bacillaceae</taxon>
        <taxon>Halobacillus</taxon>
    </lineage>
</organism>
<keyword evidence="1" id="KW-1133">Transmembrane helix</keyword>
<dbReference type="RefSeq" id="WP_089754767.1">
    <property type="nucleotide sequence ID" value="NZ_FOOG01000065.1"/>
</dbReference>
<reference evidence="3" key="1">
    <citation type="submission" date="2016-10" db="EMBL/GenBank/DDBJ databases">
        <authorList>
            <person name="Varghese N."/>
            <person name="Submissions S."/>
        </authorList>
    </citation>
    <scope>NUCLEOTIDE SEQUENCE [LARGE SCALE GENOMIC DNA]</scope>
    <source>
        <strain evidence="3">FP5</strain>
    </source>
</reference>
<feature type="transmembrane region" description="Helical" evidence="1">
    <location>
        <begin position="56"/>
        <end position="79"/>
    </location>
</feature>
<keyword evidence="3" id="KW-1185">Reference proteome</keyword>
<gene>
    <name evidence="2" type="ORF">SAMN05216353_16513</name>
</gene>
<keyword evidence="1" id="KW-0472">Membrane</keyword>